<dbReference type="Proteomes" id="UP000247345">
    <property type="component" value="Unassembled WGS sequence"/>
</dbReference>
<dbReference type="AlphaFoldDB" id="A0A2P6CC50"/>
<sequence>MMRVKNNISEYSENEIIQKRSLREVNRWMLDLNEISQECNNVEFEILKKKNLSDAFFKIVEDNKVLHQLLLEYRNVLDNYIECIDLECDLFFYTEHKKNRNLYIEHLNNYKKLKNSMV</sequence>
<protein>
    <submittedName>
        <fullName evidence="1">Uncharacterized protein</fullName>
    </submittedName>
</protein>
<dbReference type="RefSeq" id="WP_105048147.1">
    <property type="nucleotide sequence ID" value="NZ_CP150661.1"/>
</dbReference>
<keyword evidence="2" id="KW-1185">Reference proteome</keyword>
<evidence type="ECO:0000313" key="2">
    <source>
        <dbReference type="Proteomes" id="UP000247345"/>
    </source>
</evidence>
<name>A0A2P6CC50_9FLAO</name>
<dbReference type="OrthoDB" id="1442351at2"/>
<accession>A0A2P6CC50</accession>
<reference evidence="1 2" key="1">
    <citation type="submission" date="2016-12" db="EMBL/GenBank/DDBJ databases">
        <title>Trade-off between light-utilization and light-protection in marine flavobacteria.</title>
        <authorList>
            <person name="Kumagai Y."/>
            <person name="Yoshizawa S."/>
            <person name="Kogure K."/>
            <person name="Iwasaki W."/>
        </authorList>
    </citation>
    <scope>NUCLEOTIDE SEQUENCE [LARGE SCALE GENOMIC DNA]</scope>
    <source>
        <strain evidence="1 2">KCTC 12100</strain>
    </source>
</reference>
<dbReference type="EMBL" id="MSCK01000001">
    <property type="protein sequence ID" value="PQJ72484.1"/>
    <property type="molecule type" value="Genomic_DNA"/>
</dbReference>
<comment type="caution">
    <text evidence="1">The sequence shown here is derived from an EMBL/GenBank/DDBJ whole genome shotgun (WGS) entry which is preliminary data.</text>
</comment>
<organism evidence="1 2">
    <name type="scientific">Polaribacter butkevichii</name>
    <dbReference type="NCBI Taxonomy" id="218490"/>
    <lineage>
        <taxon>Bacteria</taxon>
        <taxon>Pseudomonadati</taxon>
        <taxon>Bacteroidota</taxon>
        <taxon>Flavobacteriia</taxon>
        <taxon>Flavobacteriales</taxon>
        <taxon>Flavobacteriaceae</taxon>
    </lineage>
</organism>
<proteinExistence type="predicted"/>
<gene>
    <name evidence="1" type="ORF">BTO14_04120</name>
</gene>
<evidence type="ECO:0000313" key="1">
    <source>
        <dbReference type="EMBL" id="PQJ72484.1"/>
    </source>
</evidence>